<dbReference type="InterPro" id="IPR036890">
    <property type="entry name" value="HATPase_C_sf"/>
</dbReference>
<comment type="catalytic activity">
    <reaction evidence="1">
        <text>ATP + protein L-histidine = ADP + protein N-phospho-L-histidine.</text>
        <dbReference type="EC" id="2.7.13.3"/>
    </reaction>
</comment>
<dbReference type="SUPFAM" id="SSF55874">
    <property type="entry name" value="ATPase domain of HSP90 chaperone/DNA topoisomerase II/histidine kinase"/>
    <property type="match status" value="1"/>
</dbReference>
<dbReference type="PRINTS" id="PR00344">
    <property type="entry name" value="BCTRLSENSOR"/>
</dbReference>
<dbReference type="CDD" id="cd00075">
    <property type="entry name" value="HATPase"/>
    <property type="match status" value="1"/>
</dbReference>
<comment type="caution">
    <text evidence="9">The sequence shown here is derived from an EMBL/GenBank/DDBJ whole genome shotgun (WGS) entry which is preliminary data.</text>
</comment>
<evidence type="ECO:0000313" key="9">
    <source>
        <dbReference type="EMBL" id="TDW93145.1"/>
    </source>
</evidence>
<dbReference type="PANTHER" id="PTHR43711">
    <property type="entry name" value="TWO-COMPONENT HISTIDINE KINASE"/>
    <property type="match status" value="1"/>
</dbReference>
<keyword evidence="10" id="KW-1185">Reference proteome</keyword>
<feature type="domain" description="Histidine kinase" evidence="8">
    <location>
        <begin position="129"/>
        <end position="346"/>
    </location>
</feature>
<evidence type="ECO:0000256" key="3">
    <source>
        <dbReference type="ARBA" id="ARBA00012438"/>
    </source>
</evidence>
<dbReference type="InterPro" id="IPR036097">
    <property type="entry name" value="HisK_dim/P_sf"/>
</dbReference>
<dbReference type="EMBL" id="SODU01000001">
    <property type="protein sequence ID" value="TDW93145.1"/>
    <property type="molecule type" value="Genomic_DNA"/>
</dbReference>
<organism evidence="9 10">
    <name type="scientific">Kribbella pratensis</name>
    <dbReference type="NCBI Taxonomy" id="2512112"/>
    <lineage>
        <taxon>Bacteria</taxon>
        <taxon>Bacillati</taxon>
        <taxon>Actinomycetota</taxon>
        <taxon>Actinomycetes</taxon>
        <taxon>Propionibacteriales</taxon>
        <taxon>Kribbellaceae</taxon>
        <taxon>Kribbella</taxon>
    </lineage>
</organism>
<dbReference type="InterPro" id="IPR004358">
    <property type="entry name" value="Sig_transdc_His_kin-like_C"/>
</dbReference>
<dbReference type="SUPFAM" id="SSF47384">
    <property type="entry name" value="Homodimeric domain of signal transducing histidine kinase"/>
    <property type="match status" value="1"/>
</dbReference>
<evidence type="ECO:0000256" key="7">
    <source>
        <dbReference type="ARBA" id="ARBA00023012"/>
    </source>
</evidence>
<evidence type="ECO:0000256" key="1">
    <source>
        <dbReference type="ARBA" id="ARBA00000085"/>
    </source>
</evidence>
<dbReference type="Gene3D" id="1.10.287.130">
    <property type="match status" value="1"/>
</dbReference>
<sequence length="350" mass="36737">MATAGFGVGAVGRPRSVRPDVTAVLALLSPAMVIRTHEDANDVVARLAEVPGISSARLDAASVGPPSPAATDLVWSIGIGRDAQQLSVRTAGAGTDDALMTALDAFAEVVAERMEHPDGPVAGHDFVTAVCHALRGSLTSVIAFSSFLTDAEEGGLTEENRQFAEVIRRSGDRMLAVIDELALIARLESGELQLDLALVSVRELVRTVVAEQQPRARSAVVALRGEEADGRLISCDRGRVHQLLTNLVVNRLEVATPGGAVVLRAAPARTGWRIEVTSSGPGHPERDLDQLFTAFHQASNRPRTGTPTTGLGLALSRAIAESHGGTIEAATTGEGTTISVGLPWRRPGER</sequence>
<dbReference type="EC" id="2.7.13.3" evidence="3"/>
<keyword evidence="7" id="KW-0902">Two-component regulatory system</keyword>
<dbReference type="Pfam" id="PF02518">
    <property type="entry name" value="HATPase_c"/>
    <property type="match status" value="1"/>
</dbReference>
<dbReference type="InterPro" id="IPR003661">
    <property type="entry name" value="HisK_dim/P_dom"/>
</dbReference>
<keyword evidence="5" id="KW-0808">Transferase</keyword>
<evidence type="ECO:0000256" key="4">
    <source>
        <dbReference type="ARBA" id="ARBA00022553"/>
    </source>
</evidence>
<keyword evidence="6" id="KW-0418">Kinase</keyword>
<comment type="subcellular location">
    <subcellularLocation>
        <location evidence="2">Cell membrane</location>
    </subcellularLocation>
</comment>
<dbReference type="InterPro" id="IPR050736">
    <property type="entry name" value="Sensor_HK_Regulatory"/>
</dbReference>
<dbReference type="Proteomes" id="UP000295060">
    <property type="component" value="Unassembled WGS sequence"/>
</dbReference>
<reference evidence="9 10" key="1">
    <citation type="submission" date="2019-03" db="EMBL/GenBank/DDBJ databases">
        <title>Genomic Encyclopedia of Type Strains, Phase III (KMG-III): the genomes of soil and plant-associated and newly described type strains.</title>
        <authorList>
            <person name="Whitman W."/>
        </authorList>
    </citation>
    <scope>NUCLEOTIDE SEQUENCE [LARGE SCALE GENOMIC DNA]</scope>
    <source>
        <strain evidence="9 10">VKMAc-2574</strain>
    </source>
</reference>
<dbReference type="SMART" id="SM00388">
    <property type="entry name" value="HisKA"/>
    <property type="match status" value="1"/>
</dbReference>
<protein>
    <recommendedName>
        <fullName evidence="3">histidine kinase</fullName>
        <ecNumber evidence="3">2.7.13.3</ecNumber>
    </recommendedName>
</protein>
<gene>
    <name evidence="9" type="ORF">EV137_0417</name>
</gene>
<evidence type="ECO:0000313" key="10">
    <source>
        <dbReference type="Proteomes" id="UP000295060"/>
    </source>
</evidence>
<keyword evidence="4" id="KW-0597">Phosphoprotein</keyword>
<dbReference type="InterPro" id="IPR005467">
    <property type="entry name" value="His_kinase_dom"/>
</dbReference>
<dbReference type="PANTHER" id="PTHR43711:SF1">
    <property type="entry name" value="HISTIDINE KINASE 1"/>
    <property type="match status" value="1"/>
</dbReference>
<name>A0ABY2FKJ4_9ACTN</name>
<proteinExistence type="predicted"/>
<evidence type="ECO:0000259" key="8">
    <source>
        <dbReference type="PROSITE" id="PS50109"/>
    </source>
</evidence>
<evidence type="ECO:0000256" key="2">
    <source>
        <dbReference type="ARBA" id="ARBA00004236"/>
    </source>
</evidence>
<dbReference type="Gene3D" id="3.30.565.10">
    <property type="entry name" value="Histidine kinase-like ATPase, C-terminal domain"/>
    <property type="match status" value="1"/>
</dbReference>
<dbReference type="Pfam" id="PF00512">
    <property type="entry name" value="HisKA"/>
    <property type="match status" value="1"/>
</dbReference>
<evidence type="ECO:0000256" key="6">
    <source>
        <dbReference type="ARBA" id="ARBA00022777"/>
    </source>
</evidence>
<dbReference type="PROSITE" id="PS50109">
    <property type="entry name" value="HIS_KIN"/>
    <property type="match status" value="1"/>
</dbReference>
<dbReference type="RefSeq" id="WP_134126119.1">
    <property type="nucleotide sequence ID" value="NZ_SODU01000001.1"/>
</dbReference>
<accession>A0ABY2FKJ4</accession>
<dbReference type="SMART" id="SM00387">
    <property type="entry name" value="HATPase_c"/>
    <property type="match status" value="1"/>
</dbReference>
<dbReference type="InterPro" id="IPR003594">
    <property type="entry name" value="HATPase_dom"/>
</dbReference>
<evidence type="ECO:0000256" key="5">
    <source>
        <dbReference type="ARBA" id="ARBA00022679"/>
    </source>
</evidence>